<evidence type="ECO:0000313" key="2">
    <source>
        <dbReference type="EMBL" id="TFZ06046.1"/>
    </source>
</evidence>
<comment type="caution">
    <text evidence="2">The sequence shown here is derived from an EMBL/GenBank/DDBJ whole genome shotgun (WGS) entry which is preliminary data.</text>
</comment>
<feature type="transmembrane region" description="Helical" evidence="1">
    <location>
        <begin position="48"/>
        <end position="77"/>
    </location>
</feature>
<accession>A0A4Z0C3A3</accession>
<dbReference type="RefSeq" id="WP_135262132.1">
    <property type="nucleotide sequence ID" value="NZ_SMLM01000001.1"/>
</dbReference>
<protein>
    <submittedName>
        <fullName evidence="2">Uncharacterized protein</fullName>
    </submittedName>
</protein>
<evidence type="ECO:0000256" key="1">
    <source>
        <dbReference type="SAM" id="Phobius"/>
    </source>
</evidence>
<sequence length="116" mass="13544">MEQQTSAQSGQARLDQAYDELEQHAPDKVARAIRWLRDPKGKWVRLPLGLLIIVVNLFGPVVPVLGIEFVPLGLLLIAQDVPPLRKPVADATLWLEHKWLDWRRKRNERKERRQQR</sequence>
<dbReference type="EMBL" id="SMLM01000001">
    <property type="protein sequence ID" value="TFZ06046.1"/>
    <property type="molecule type" value="Genomic_DNA"/>
</dbReference>
<keyword evidence="3" id="KW-1185">Reference proteome</keyword>
<keyword evidence="1" id="KW-0812">Transmembrane</keyword>
<dbReference type="OrthoDB" id="5959103at2"/>
<name>A0A4Z0C3A3_9BURK</name>
<dbReference type="Proteomes" id="UP000298180">
    <property type="component" value="Unassembled WGS sequence"/>
</dbReference>
<gene>
    <name evidence="2" type="ORF">EZ313_05200</name>
</gene>
<proteinExistence type="predicted"/>
<dbReference type="AlphaFoldDB" id="A0A4Z0C3A3"/>
<evidence type="ECO:0000313" key="3">
    <source>
        <dbReference type="Proteomes" id="UP000298180"/>
    </source>
</evidence>
<keyword evidence="1" id="KW-0472">Membrane</keyword>
<organism evidence="2 3">
    <name type="scientific">Ramlibacter henchirensis</name>
    <dbReference type="NCBI Taxonomy" id="204072"/>
    <lineage>
        <taxon>Bacteria</taxon>
        <taxon>Pseudomonadati</taxon>
        <taxon>Pseudomonadota</taxon>
        <taxon>Betaproteobacteria</taxon>
        <taxon>Burkholderiales</taxon>
        <taxon>Comamonadaceae</taxon>
        <taxon>Ramlibacter</taxon>
    </lineage>
</organism>
<keyword evidence="1" id="KW-1133">Transmembrane helix</keyword>
<reference evidence="2 3" key="1">
    <citation type="submission" date="2019-03" db="EMBL/GenBank/DDBJ databases">
        <title>Ramlibacter henchirensis DSM 14656, whole genome shotgun sequence.</title>
        <authorList>
            <person name="Zhang X."/>
            <person name="Feng G."/>
            <person name="Zhu H."/>
        </authorList>
    </citation>
    <scope>NUCLEOTIDE SEQUENCE [LARGE SCALE GENOMIC DNA]</scope>
    <source>
        <strain evidence="2 3">DSM 14656</strain>
    </source>
</reference>